<evidence type="ECO:0000256" key="1">
    <source>
        <dbReference type="SAM" id="MobiDB-lite"/>
    </source>
</evidence>
<evidence type="ECO:0000313" key="3">
    <source>
        <dbReference type="Proteomes" id="UP001610335"/>
    </source>
</evidence>
<protein>
    <submittedName>
        <fullName evidence="2">Uncharacterized protein</fullName>
    </submittedName>
</protein>
<comment type="caution">
    <text evidence="2">The sequence shown here is derived from an EMBL/GenBank/DDBJ whole genome shotgun (WGS) entry which is preliminary data.</text>
</comment>
<dbReference type="Proteomes" id="UP001610335">
    <property type="component" value="Unassembled WGS sequence"/>
</dbReference>
<organism evidence="2 3">
    <name type="scientific">Aspergillus cavernicola</name>
    <dbReference type="NCBI Taxonomy" id="176166"/>
    <lineage>
        <taxon>Eukaryota</taxon>
        <taxon>Fungi</taxon>
        <taxon>Dikarya</taxon>
        <taxon>Ascomycota</taxon>
        <taxon>Pezizomycotina</taxon>
        <taxon>Eurotiomycetes</taxon>
        <taxon>Eurotiomycetidae</taxon>
        <taxon>Eurotiales</taxon>
        <taxon>Aspergillaceae</taxon>
        <taxon>Aspergillus</taxon>
        <taxon>Aspergillus subgen. Nidulantes</taxon>
    </lineage>
</organism>
<dbReference type="EMBL" id="JBFXLS010000029">
    <property type="protein sequence ID" value="KAL2826603.1"/>
    <property type="molecule type" value="Genomic_DNA"/>
</dbReference>
<accession>A0ABR4IIF5</accession>
<reference evidence="2 3" key="1">
    <citation type="submission" date="2024-07" db="EMBL/GenBank/DDBJ databases">
        <title>Section-level genome sequencing and comparative genomics of Aspergillus sections Usti and Cavernicolus.</title>
        <authorList>
            <consortium name="Lawrence Berkeley National Laboratory"/>
            <person name="Nybo J.L."/>
            <person name="Vesth T.C."/>
            <person name="Theobald S."/>
            <person name="Frisvad J.C."/>
            <person name="Larsen T.O."/>
            <person name="Kjaerboelling I."/>
            <person name="Rothschild-Mancinelli K."/>
            <person name="Lyhne E.K."/>
            <person name="Kogle M.E."/>
            <person name="Barry K."/>
            <person name="Clum A."/>
            <person name="Na H."/>
            <person name="Ledsgaard L."/>
            <person name="Lin J."/>
            <person name="Lipzen A."/>
            <person name="Kuo A."/>
            <person name="Riley R."/>
            <person name="Mondo S."/>
            <person name="LaButti K."/>
            <person name="Haridas S."/>
            <person name="Pangalinan J."/>
            <person name="Salamov A.A."/>
            <person name="Simmons B.A."/>
            <person name="Magnuson J.K."/>
            <person name="Chen J."/>
            <person name="Drula E."/>
            <person name="Henrissat B."/>
            <person name="Wiebenga A."/>
            <person name="Lubbers R.J."/>
            <person name="Gomes A.C."/>
            <person name="Makela M.R."/>
            <person name="Stajich J."/>
            <person name="Grigoriev I.V."/>
            <person name="Mortensen U.H."/>
            <person name="De vries R.P."/>
            <person name="Baker S.E."/>
            <person name="Andersen M.R."/>
        </authorList>
    </citation>
    <scope>NUCLEOTIDE SEQUENCE [LARGE SCALE GENOMIC DNA]</scope>
    <source>
        <strain evidence="2 3">CBS 600.67</strain>
    </source>
</reference>
<gene>
    <name evidence="2" type="ORF">BDW59DRAFT_62530</name>
</gene>
<proteinExistence type="predicted"/>
<sequence>MWCLAVKESEFSRGNCRNRPNANQPLRETKHGRQDTTSPCRLSAEYVYRVPAEGSQFLGFCSISLSRTIKAIPSLRGDEIHPSIIDHIPLLCIKEVESTMPRPGWSIPRATMDHEPSPVLGRSSFLSSPPQKNKQFCCLVHLIRQLPATSKPPCSSLAGSQSSWSSLRNFRLRTRFSVRLPCRDSAFLVLLLSCSCLLLCPLVPSCLSLDWS</sequence>
<keyword evidence="3" id="KW-1185">Reference proteome</keyword>
<feature type="region of interest" description="Disordered" evidence="1">
    <location>
        <begin position="16"/>
        <end position="37"/>
    </location>
</feature>
<name>A0ABR4IIF5_9EURO</name>
<evidence type="ECO:0000313" key="2">
    <source>
        <dbReference type="EMBL" id="KAL2826603.1"/>
    </source>
</evidence>